<reference evidence="1 2" key="1">
    <citation type="submission" date="2019-12" db="EMBL/GenBank/DDBJ databases">
        <authorList>
            <person name="Scholz U."/>
            <person name="Mascher M."/>
            <person name="Fiebig A."/>
        </authorList>
    </citation>
    <scope>NUCLEOTIDE SEQUENCE</scope>
</reference>
<accession>A0A7I8IUY8</accession>
<name>A0A7I8IUY8_SPIIN</name>
<protein>
    <submittedName>
        <fullName evidence="1">Uncharacterized protein</fullName>
    </submittedName>
</protein>
<organism evidence="1">
    <name type="scientific">Spirodela intermedia</name>
    <name type="common">Intermediate duckweed</name>
    <dbReference type="NCBI Taxonomy" id="51605"/>
    <lineage>
        <taxon>Eukaryota</taxon>
        <taxon>Viridiplantae</taxon>
        <taxon>Streptophyta</taxon>
        <taxon>Embryophyta</taxon>
        <taxon>Tracheophyta</taxon>
        <taxon>Spermatophyta</taxon>
        <taxon>Magnoliopsida</taxon>
        <taxon>Liliopsida</taxon>
        <taxon>Araceae</taxon>
        <taxon>Lemnoideae</taxon>
        <taxon>Spirodela</taxon>
    </lineage>
</organism>
<sequence length="49" mass="5371">MSPLSLATGQSHTKTSSNYEWAELRGRGSSGRLPLGASAWRRHVHVHLS</sequence>
<proteinExistence type="predicted"/>
<dbReference type="EMBL" id="LR743593">
    <property type="protein sequence ID" value="CAA2621088.1"/>
    <property type="molecule type" value="Genomic_DNA"/>
</dbReference>
<dbReference type="Proteomes" id="UP001189122">
    <property type="component" value="Unassembled WGS sequence"/>
</dbReference>
<evidence type="ECO:0000313" key="1">
    <source>
        <dbReference type="EMBL" id="CAA2621088.1"/>
    </source>
</evidence>
<dbReference type="AlphaFoldDB" id="A0A7I8IUY8"/>
<gene>
    <name evidence="1" type="ORF">SI7747_06007205</name>
</gene>
<dbReference type="EMBL" id="CACRZD030000006">
    <property type="protein sequence ID" value="CAA6660802.1"/>
    <property type="molecule type" value="Genomic_DNA"/>
</dbReference>
<evidence type="ECO:0000313" key="2">
    <source>
        <dbReference type="Proteomes" id="UP001189122"/>
    </source>
</evidence>
<keyword evidence="2" id="KW-1185">Reference proteome</keyword>